<evidence type="ECO:0000256" key="4">
    <source>
        <dbReference type="ARBA" id="ARBA00022989"/>
    </source>
</evidence>
<accession>A0ABW1QAD9</accession>
<dbReference type="RefSeq" id="WP_377000807.1">
    <property type="nucleotide sequence ID" value="NZ_JBHSQE010000003.1"/>
</dbReference>
<dbReference type="SUPFAM" id="SSF81340">
    <property type="entry name" value="Clc chloride channel"/>
    <property type="match status" value="1"/>
</dbReference>
<keyword evidence="7" id="KW-0869">Chloride channel</keyword>
<evidence type="ECO:0000313" key="11">
    <source>
        <dbReference type="EMBL" id="MFC6146332.1"/>
    </source>
</evidence>
<evidence type="ECO:0000256" key="2">
    <source>
        <dbReference type="ARBA" id="ARBA00022448"/>
    </source>
</evidence>
<evidence type="ECO:0000256" key="8">
    <source>
        <dbReference type="ARBA" id="ARBA00023214"/>
    </source>
</evidence>
<sequence length="393" mass="40060">MVRSVAALLLVTLTGGVAAGLIGGAMAWLIGRIHAFAAGGPLHPVAAAALGGSLAGLGWWWLRRRGPVRGVEESVTTDTPLPPGRTLIDALLQLLAVGSGISLGREQAPRQAAAAVLDRLSRVMRIAEDQRRVLVAAAAGAGLAAVYNVPLAGVLFTLEALPVKRDARALVVTAVMSGVATVTAWPIVGNRPVYRVPDSPFDALVLWLAPPLLLAAVLGGRLFLMLMRSAYSWKVLDPRWLPLSVGATTAGVVTVSQFLPGVTGNGEGIVRAALDPVTALPLLLTLVLVKPLLTAASLGSGAVGGTLTPALAVGAALGAVGGALMGADPATVPVLAILGAAMVLAVMQRAPLFAGVIAWELTWAPLWTLPLLLSGAVGAYLLAHRPGRSGRGE</sequence>
<keyword evidence="8" id="KW-0868">Chloride</keyword>
<dbReference type="Proteomes" id="UP001596244">
    <property type="component" value="Unassembled WGS sequence"/>
</dbReference>
<keyword evidence="5" id="KW-0406">Ion transport</keyword>
<dbReference type="PANTHER" id="PTHR43427">
    <property type="entry name" value="CHLORIDE CHANNEL PROTEIN CLC-E"/>
    <property type="match status" value="1"/>
</dbReference>
<organism evidence="11 12">
    <name type="scientific">Corynebacterium nasicanis</name>
    <dbReference type="NCBI Taxonomy" id="1448267"/>
    <lineage>
        <taxon>Bacteria</taxon>
        <taxon>Bacillati</taxon>
        <taxon>Actinomycetota</taxon>
        <taxon>Actinomycetes</taxon>
        <taxon>Mycobacteriales</taxon>
        <taxon>Corynebacteriaceae</taxon>
        <taxon>Corynebacterium</taxon>
    </lineage>
</organism>
<evidence type="ECO:0000256" key="10">
    <source>
        <dbReference type="SAM" id="Phobius"/>
    </source>
</evidence>
<evidence type="ECO:0000313" key="12">
    <source>
        <dbReference type="Proteomes" id="UP001596244"/>
    </source>
</evidence>
<dbReference type="Pfam" id="PF00654">
    <property type="entry name" value="Voltage_CLC"/>
    <property type="match status" value="1"/>
</dbReference>
<feature type="transmembrane region" description="Helical" evidence="10">
    <location>
        <begin position="309"/>
        <end position="327"/>
    </location>
</feature>
<evidence type="ECO:0000256" key="1">
    <source>
        <dbReference type="ARBA" id="ARBA00004141"/>
    </source>
</evidence>
<dbReference type="InterPro" id="IPR050368">
    <property type="entry name" value="ClC-type_chloride_channel"/>
</dbReference>
<keyword evidence="2" id="KW-0813">Transport</keyword>
<keyword evidence="3 10" id="KW-0812">Transmembrane</keyword>
<evidence type="ECO:0000256" key="3">
    <source>
        <dbReference type="ARBA" id="ARBA00022692"/>
    </source>
</evidence>
<proteinExistence type="predicted"/>
<keyword evidence="6 10" id="KW-0472">Membrane</keyword>
<feature type="transmembrane region" description="Helical" evidence="10">
    <location>
        <begin position="133"/>
        <end position="157"/>
    </location>
</feature>
<keyword evidence="9" id="KW-0407">Ion channel</keyword>
<dbReference type="InterPro" id="IPR001807">
    <property type="entry name" value="ClC"/>
</dbReference>
<evidence type="ECO:0000256" key="9">
    <source>
        <dbReference type="ARBA" id="ARBA00023303"/>
    </source>
</evidence>
<comment type="caution">
    <text evidence="11">The sequence shown here is derived from an EMBL/GenBank/DDBJ whole genome shotgun (WGS) entry which is preliminary data.</text>
</comment>
<evidence type="ECO:0000256" key="5">
    <source>
        <dbReference type="ARBA" id="ARBA00023065"/>
    </source>
</evidence>
<dbReference type="PANTHER" id="PTHR43427:SF6">
    <property type="entry name" value="CHLORIDE CHANNEL PROTEIN CLC-E"/>
    <property type="match status" value="1"/>
</dbReference>
<evidence type="ECO:0000256" key="6">
    <source>
        <dbReference type="ARBA" id="ARBA00023136"/>
    </source>
</evidence>
<evidence type="ECO:0000256" key="7">
    <source>
        <dbReference type="ARBA" id="ARBA00023173"/>
    </source>
</evidence>
<name>A0ABW1QAD9_9CORY</name>
<feature type="transmembrane region" description="Helical" evidence="10">
    <location>
        <begin position="272"/>
        <end position="289"/>
    </location>
</feature>
<feature type="transmembrane region" description="Helical" evidence="10">
    <location>
        <begin position="334"/>
        <end position="358"/>
    </location>
</feature>
<dbReference type="InterPro" id="IPR014743">
    <property type="entry name" value="Cl-channel_core"/>
</dbReference>
<gene>
    <name evidence="11" type="ORF">ACFPUZ_05880</name>
</gene>
<keyword evidence="4 10" id="KW-1133">Transmembrane helix</keyword>
<dbReference type="EMBL" id="JBHSQE010000003">
    <property type="protein sequence ID" value="MFC6146332.1"/>
    <property type="molecule type" value="Genomic_DNA"/>
</dbReference>
<reference evidence="12" key="1">
    <citation type="journal article" date="2019" name="Int. J. Syst. Evol. Microbiol.">
        <title>The Global Catalogue of Microorganisms (GCM) 10K type strain sequencing project: providing services to taxonomists for standard genome sequencing and annotation.</title>
        <authorList>
            <consortium name="The Broad Institute Genomics Platform"/>
            <consortium name="The Broad Institute Genome Sequencing Center for Infectious Disease"/>
            <person name="Wu L."/>
            <person name="Ma J."/>
        </authorList>
    </citation>
    <scope>NUCLEOTIDE SEQUENCE [LARGE SCALE GENOMIC DNA]</scope>
    <source>
        <strain evidence="12">CCUG 51943</strain>
    </source>
</reference>
<protein>
    <submittedName>
        <fullName evidence="11">Chloride channel protein</fullName>
    </submittedName>
</protein>
<comment type="subcellular location">
    <subcellularLocation>
        <location evidence="1">Membrane</location>
        <topology evidence="1">Multi-pass membrane protein</topology>
    </subcellularLocation>
</comment>
<dbReference type="PRINTS" id="PR00762">
    <property type="entry name" value="CLCHANNEL"/>
</dbReference>
<feature type="transmembrane region" description="Helical" evidence="10">
    <location>
        <begin position="169"/>
        <end position="188"/>
    </location>
</feature>
<feature type="transmembrane region" description="Helical" evidence="10">
    <location>
        <begin position="364"/>
        <end position="383"/>
    </location>
</feature>
<keyword evidence="12" id="KW-1185">Reference proteome</keyword>
<dbReference type="Gene3D" id="1.10.3080.10">
    <property type="entry name" value="Clc chloride channel"/>
    <property type="match status" value="1"/>
</dbReference>
<feature type="transmembrane region" description="Helical" evidence="10">
    <location>
        <begin position="42"/>
        <end position="62"/>
    </location>
</feature>
<feature type="transmembrane region" description="Helical" evidence="10">
    <location>
        <begin position="200"/>
        <end position="220"/>
    </location>
</feature>
<feature type="transmembrane region" description="Helical" evidence="10">
    <location>
        <begin position="240"/>
        <end position="260"/>
    </location>
</feature>